<protein>
    <submittedName>
        <fullName evidence="2">Uncharacterized protein</fullName>
    </submittedName>
</protein>
<evidence type="ECO:0000256" key="1">
    <source>
        <dbReference type="SAM" id="Phobius"/>
    </source>
</evidence>
<feature type="transmembrane region" description="Helical" evidence="1">
    <location>
        <begin position="69"/>
        <end position="87"/>
    </location>
</feature>
<gene>
    <name evidence="2" type="ORF">PRI8871_02911</name>
</gene>
<keyword evidence="1" id="KW-0812">Transmembrane</keyword>
<dbReference type="RefSeq" id="WP_108886942.1">
    <property type="nucleotide sequence ID" value="NZ_OMOJ01000006.1"/>
</dbReference>
<dbReference type="EMBL" id="OMOJ01000006">
    <property type="protein sequence ID" value="SPF81094.1"/>
    <property type="molecule type" value="Genomic_DNA"/>
</dbReference>
<keyword evidence="3" id="KW-1185">Reference proteome</keyword>
<reference evidence="3" key="1">
    <citation type="submission" date="2018-03" db="EMBL/GenBank/DDBJ databases">
        <authorList>
            <person name="Rodrigo-Torres L."/>
            <person name="Arahal R. D."/>
            <person name="Lucena T."/>
        </authorList>
    </citation>
    <scope>NUCLEOTIDE SEQUENCE [LARGE SCALE GENOMIC DNA]</scope>
    <source>
        <strain evidence="3">CECT 8871</strain>
    </source>
</reference>
<feature type="transmembrane region" description="Helical" evidence="1">
    <location>
        <begin position="93"/>
        <end position="113"/>
    </location>
</feature>
<name>A0A2R8AZ17_9RHOB</name>
<dbReference type="OrthoDB" id="7667463at2"/>
<dbReference type="Proteomes" id="UP000244904">
    <property type="component" value="Unassembled WGS sequence"/>
</dbReference>
<dbReference type="AlphaFoldDB" id="A0A2R8AZ17"/>
<feature type="transmembrane region" description="Helical" evidence="1">
    <location>
        <begin position="45"/>
        <end position="62"/>
    </location>
</feature>
<sequence length="118" mass="12569">MMQKISGGLAAFTALVHIAVGTMDVMLPTLRSDLPPDVVGTLHACWHFVSVFLLASAFVFWRGGEAAKAFGWLWLAFAGVFVVAALWQSGVSGLMVLPQWVLLGPTGALALWASRRGA</sequence>
<evidence type="ECO:0000313" key="3">
    <source>
        <dbReference type="Proteomes" id="UP000244904"/>
    </source>
</evidence>
<keyword evidence="1" id="KW-1133">Transmembrane helix</keyword>
<organism evidence="2 3">
    <name type="scientific">Pseudoprimorskyibacter insulae</name>
    <dbReference type="NCBI Taxonomy" id="1695997"/>
    <lineage>
        <taxon>Bacteria</taxon>
        <taxon>Pseudomonadati</taxon>
        <taxon>Pseudomonadota</taxon>
        <taxon>Alphaproteobacteria</taxon>
        <taxon>Rhodobacterales</taxon>
        <taxon>Paracoccaceae</taxon>
        <taxon>Pseudoprimorskyibacter</taxon>
    </lineage>
</organism>
<accession>A0A2R8AZ17</accession>
<evidence type="ECO:0000313" key="2">
    <source>
        <dbReference type="EMBL" id="SPF81094.1"/>
    </source>
</evidence>
<keyword evidence="1" id="KW-0472">Membrane</keyword>
<proteinExistence type="predicted"/>